<dbReference type="AlphaFoldDB" id="A0A0E9WG95"/>
<proteinExistence type="predicted"/>
<name>A0A0E9WG95_ANGAN</name>
<evidence type="ECO:0000313" key="1">
    <source>
        <dbReference type="EMBL" id="JAH88508.1"/>
    </source>
</evidence>
<protein>
    <submittedName>
        <fullName evidence="1">Uncharacterized protein</fullName>
    </submittedName>
</protein>
<organism evidence="1">
    <name type="scientific">Anguilla anguilla</name>
    <name type="common">European freshwater eel</name>
    <name type="synonym">Muraena anguilla</name>
    <dbReference type="NCBI Taxonomy" id="7936"/>
    <lineage>
        <taxon>Eukaryota</taxon>
        <taxon>Metazoa</taxon>
        <taxon>Chordata</taxon>
        <taxon>Craniata</taxon>
        <taxon>Vertebrata</taxon>
        <taxon>Euteleostomi</taxon>
        <taxon>Actinopterygii</taxon>
        <taxon>Neopterygii</taxon>
        <taxon>Teleostei</taxon>
        <taxon>Anguilliformes</taxon>
        <taxon>Anguillidae</taxon>
        <taxon>Anguilla</taxon>
    </lineage>
</organism>
<sequence length="113" mass="13054">MERNLRKNPAVEGEPILCRPAWCNGKYSMTSNSQAGVHYKLHLLQHRKISVARYFEQVIFPIDHRSATTGVADLLTNIHSHTFLYIHISDMDLEAVSFMQDESLSPVIKNYYF</sequence>
<accession>A0A0E9WG95</accession>
<reference evidence="1" key="1">
    <citation type="submission" date="2014-11" db="EMBL/GenBank/DDBJ databases">
        <authorList>
            <person name="Amaro Gonzalez C."/>
        </authorList>
    </citation>
    <scope>NUCLEOTIDE SEQUENCE</scope>
</reference>
<reference evidence="1" key="2">
    <citation type="journal article" date="2015" name="Fish Shellfish Immunol.">
        <title>Early steps in the European eel (Anguilla anguilla)-Vibrio vulnificus interaction in the gills: Role of the RtxA13 toxin.</title>
        <authorList>
            <person name="Callol A."/>
            <person name="Pajuelo D."/>
            <person name="Ebbesson L."/>
            <person name="Teles M."/>
            <person name="MacKenzie S."/>
            <person name="Amaro C."/>
        </authorList>
    </citation>
    <scope>NUCLEOTIDE SEQUENCE</scope>
</reference>
<dbReference type="EMBL" id="GBXM01020069">
    <property type="protein sequence ID" value="JAH88508.1"/>
    <property type="molecule type" value="Transcribed_RNA"/>
</dbReference>